<dbReference type="EMBL" id="JAUHGG010000003">
    <property type="protein sequence ID" value="MDS1821665.1"/>
    <property type="molecule type" value="Genomic_DNA"/>
</dbReference>
<dbReference type="RefSeq" id="WP_311020582.1">
    <property type="nucleotide sequence ID" value="NZ_JAUHGG010000003.1"/>
</dbReference>
<evidence type="ECO:0000256" key="6">
    <source>
        <dbReference type="RuleBase" id="RU003435"/>
    </source>
</evidence>
<dbReference type="InterPro" id="IPR001567">
    <property type="entry name" value="Pept_M3A_M3B_dom"/>
</dbReference>
<dbReference type="GO" id="GO:0004222">
    <property type="term" value="F:metalloendopeptidase activity"/>
    <property type="evidence" value="ECO:0007669"/>
    <property type="project" value="InterPro"/>
</dbReference>
<dbReference type="AlphaFoldDB" id="A0AAW8Q1W5"/>
<organism evidence="8 9">
    <name type="scientific">Vibrio parahaemolyticus</name>
    <dbReference type="NCBI Taxonomy" id="670"/>
    <lineage>
        <taxon>Bacteria</taxon>
        <taxon>Pseudomonadati</taxon>
        <taxon>Pseudomonadota</taxon>
        <taxon>Gammaproteobacteria</taxon>
        <taxon>Vibrionales</taxon>
        <taxon>Vibrionaceae</taxon>
        <taxon>Vibrio</taxon>
    </lineage>
</organism>
<accession>A0AAW8Q1W5</accession>
<dbReference type="Gene3D" id="1.10.1370.20">
    <property type="entry name" value="Oligoendopeptidase f, C-terminal domain"/>
    <property type="match status" value="1"/>
</dbReference>
<dbReference type="PANTHER" id="PTHR34217:SF1">
    <property type="entry name" value="CARBOXYPEPTIDASE 1"/>
    <property type="match status" value="1"/>
</dbReference>
<evidence type="ECO:0000313" key="9">
    <source>
        <dbReference type="Proteomes" id="UP001253193"/>
    </source>
</evidence>
<keyword evidence="3 6" id="KW-0378">Hydrolase</keyword>
<name>A0AAW8Q1W5_VIBPH</name>
<evidence type="ECO:0000313" key="8">
    <source>
        <dbReference type="EMBL" id="MDS1821665.1"/>
    </source>
</evidence>
<dbReference type="GO" id="GO:0006508">
    <property type="term" value="P:proteolysis"/>
    <property type="evidence" value="ECO:0007669"/>
    <property type="project" value="UniProtKB-KW"/>
</dbReference>
<keyword evidence="5 6" id="KW-0482">Metalloprotease</keyword>
<dbReference type="SUPFAM" id="SSF55486">
    <property type="entry name" value="Metalloproteases ('zincins'), catalytic domain"/>
    <property type="match status" value="1"/>
</dbReference>
<reference evidence="8" key="1">
    <citation type="submission" date="2023-06" db="EMBL/GenBank/DDBJ databases">
        <title>Genomic Diversity of Vibrio spp. and Metagenomic Analysis of Pathogens in Florida Gulf Coastal Waters Following Hurricane Ian.</title>
        <authorList>
            <person name="Brumfield K.D."/>
        </authorList>
    </citation>
    <scope>NUCLEOTIDE SEQUENCE</scope>
    <source>
        <strain evidence="8">WBS2B-138</strain>
    </source>
</reference>
<comment type="caution">
    <text evidence="8">The sequence shown here is derived from an EMBL/GenBank/DDBJ whole genome shotgun (WGS) entry which is preliminary data.</text>
</comment>
<comment type="cofactor">
    <cofactor evidence="6">
        <name>Zn(2+)</name>
        <dbReference type="ChEBI" id="CHEBI:29105"/>
    </cofactor>
    <text evidence="6">Binds 1 zinc ion.</text>
</comment>
<evidence type="ECO:0000256" key="4">
    <source>
        <dbReference type="ARBA" id="ARBA00022833"/>
    </source>
</evidence>
<sequence>MDVIELKQITNLLKSKFNAHHELSECDIEPAIRAIHRGNVLVVNLTCFMGSLQNQSAANAVLGDKLVEAKTQCNNYKLAKTPVEFYLTYECSDDCFYSFFEDTNCPIASTYKNYYELIRDGAGYRRRTLESETLMLTMNHLSGKHAWQSLYTTLTQKTIKFGINGELKGFQDVGGIIVSSANMDERESAWKLLNDGCQKNEDTFCAITNGMFGAKVAELEYYHSDESGSVGILDATLNANRLSEDSVLSMNAALLMVRERMQAVAETVATCIEGEPSKYQPWYIFSPSPFSNKPNTNYTFEEAISLIRRALNKFDPELVYFLDWLVEKNLIDAEPREGKRGGAYCAGAAEPRLPLVFTNFKGTERDVVTLGHEIGHAIHRMILRQVPLPDSYYPTSIAETASIFVENLVRSEIEQSNPLGQTADSMWSEVTSMVDYLLLLPARFELEFGIMQERCNKTLSVNKLKSLSRNAHLNWFGSASGVAPEYTWASGRHFNMADISFYNYQYTFGALLATGIYRLSMDAEDKQTAYSKFKEFLLRSGKEYPEALLHEIYGIDLTKIDFWENTLAFILERMDTFSTLASSKERSFDH</sequence>
<feature type="domain" description="Peptidase M3A/M3B catalytic" evidence="7">
    <location>
        <begin position="324"/>
        <end position="567"/>
    </location>
</feature>
<protein>
    <submittedName>
        <fullName evidence="8">M3 family metallopeptidase</fullName>
    </submittedName>
</protein>
<keyword evidence="1 6" id="KW-0645">Protease</keyword>
<dbReference type="InterPro" id="IPR001333">
    <property type="entry name" value="Peptidase_M32_Taq"/>
</dbReference>
<keyword evidence="4 6" id="KW-0862">Zinc</keyword>
<gene>
    <name evidence="8" type="ORF">QX249_13405</name>
</gene>
<keyword evidence="2 6" id="KW-0479">Metal-binding</keyword>
<evidence type="ECO:0000259" key="7">
    <source>
        <dbReference type="Pfam" id="PF01432"/>
    </source>
</evidence>
<dbReference type="GO" id="GO:0046872">
    <property type="term" value="F:metal ion binding"/>
    <property type="evidence" value="ECO:0007669"/>
    <property type="project" value="UniProtKB-UniRule"/>
</dbReference>
<evidence type="ECO:0000256" key="2">
    <source>
        <dbReference type="ARBA" id="ARBA00022723"/>
    </source>
</evidence>
<proteinExistence type="inferred from homology"/>
<evidence type="ECO:0000256" key="1">
    <source>
        <dbReference type="ARBA" id="ARBA00022670"/>
    </source>
</evidence>
<dbReference type="PANTHER" id="PTHR34217">
    <property type="entry name" value="METAL-DEPENDENT CARBOXYPEPTIDASE"/>
    <property type="match status" value="1"/>
</dbReference>
<comment type="similarity">
    <text evidence="6">Belongs to the peptidase M3 family.</text>
</comment>
<dbReference type="Pfam" id="PF01432">
    <property type="entry name" value="Peptidase_M3"/>
    <property type="match status" value="1"/>
</dbReference>
<evidence type="ECO:0000256" key="3">
    <source>
        <dbReference type="ARBA" id="ARBA00022801"/>
    </source>
</evidence>
<dbReference type="GO" id="GO:0004181">
    <property type="term" value="F:metallocarboxypeptidase activity"/>
    <property type="evidence" value="ECO:0007669"/>
    <property type="project" value="InterPro"/>
</dbReference>
<evidence type="ECO:0000256" key="5">
    <source>
        <dbReference type="ARBA" id="ARBA00023049"/>
    </source>
</evidence>
<dbReference type="InterPro" id="IPR042088">
    <property type="entry name" value="OligoPept_F_C"/>
</dbReference>
<dbReference type="Proteomes" id="UP001253193">
    <property type="component" value="Unassembled WGS sequence"/>
</dbReference>